<protein>
    <recommendedName>
        <fullName evidence="3">Helicase HerA barrel domain-containing protein</fullName>
    </recommendedName>
</protein>
<reference evidence="1 2" key="1">
    <citation type="submission" date="2023-07" db="EMBL/GenBank/DDBJ databases">
        <title>Novel species of Thermanaerothrix with wide hydrolytic capabilities.</title>
        <authorList>
            <person name="Zayulina K.S."/>
            <person name="Podosokorskaya O.A."/>
            <person name="Elcheninov A.G."/>
        </authorList>
    </citation>
    <scope>NUCLEOTIDE SEQUENCE [LARGE SCALE GENOMIC DNA]</scope>
    <source>
        <strain evidence="1 2">4228-RoL</strain>
    </source>
</reference>
<keyword evidence="2" id="KW-1185">Reference proteome</keyword>
<name>A0ABU3NNK7_9CHLR</name>
<evidence type="ECO:0000313" key="2">
    <source>
        <dbReference type="Proteomes" id="UP001254165"/>
    </source>
</evidence>
<accession>A0ABU3NNK7</accession>
<dbReference type="Proteomes" id="UP001254165">
    <property type="component" value="Unassembled WGS sequence"/>
</dbReference>
<gene>
    <name evidence="1" type="ORF">QYE77_09175</name>
</gene>
<evidence type="ECO:0008006" key="3">
    <source>
        <dbReference type="Google" id="ProtNLM"/>
    </source>
</evidence>
<organism evidence="1 2">
    <name type="scientific">Thermanaerothrix solaris</name>
    <dbReference type="NCBI Taxonomy" id="3058434"/>
    <lineage>
        <taxon>Bacteria</taxon>
        <taxon>Bacillati</taxon>
        <taxon>Chloroflexota</taxon>
        <taxon>Anaerolineae</taxon>
        <taxon>Anaerolineales</taxon>
        <taxon>Anaerolineaceae</taxon>
        <taxon>Thermanaerothrix</taxon>
    </lineage>
</organism>
<proteinExistence type="predicted"/>
<dbReference type="RefSeq" id="WP_315625097.1">
    <property type="nucleotide sequence ID" value="NZ_JAUHMF010000002.1"/>
</dbReference>
<evidence type="ECO:0000313" key="1">
    <source>
        <dbReference type="EMBL" id="MDT8898438.1"/>
    </source>
</evidence>
<dbReference type="EMBL" id="JAUHMF010000002">
    <property type="protein sequence ID" value="MDT8898438.1"/>
    <property type="molecule type" value="Genomic_DNA"/>
</dbReference>
<comment type="caution">
    <text evidence="1">The sequence shown here is derived from an EMBL/GenBank/DDBJ whole genome shotgun (WGS) entry which is preliminary data.</text>
</comment>
<sequence>MTDQPLTSSTPLEIGRMLRADTTRCVVGCRAGQPHLPPLGSLVRLPVDDTYQVYGVVADIQVFDDGLTRQVVISPNLDPSVILDNQYNRNLPLEIGVLFVGYEHNGRLSHLLPPRPPLVLHVLYTCTPAEVRRFTAHGRFGYFRHLLRATDQPLAEVVAAHLQQAQACHAQGGNPHWAREAARELITLLRDDYATLATVLSALADTELDL</sequence>